<dbReference type="OrthoDB" id="5312224at2759"/>
<feature type="region of interest" description="Disordered" evidence="7">
    <location>
        <begin position="858"/>
        <end position="885"/>
    </location>
</feature>
<comment type="similarity">
    <text evidence="2">Belongs to the transient receptor potential (TRP) ion channel family.</text>
</comment>
<accession>A0A2I2GF86</accession>
<feature type="transmembrane region" description="Helical" evidence="8">
    <location>
        <begin position="381"/>
        <end position="405"/>
    </location>
</feature>
<dbReference type="RefSeq" id="XP_024706847.1">
    <property type="nucleotide sequence ID" value="XM_024851349.1"/>
</dbReference>
<comment type="subcellular location">
    <subcellularLocation>
        <location evidence="1">Membrane</location>
        <topology evidence="1">Multi-pass membrane protein</topology>
    </subcellularLocation>
</comment>
<feature type="compositionally biased region" description="Basic and acidic residues" evidence="7">
    <location>
        <begin position="921"/>
        <end position="933"/>
    </location>
</feature>
<keyword evidence="6 8" id="KW-0472">Membrane</keyword>
<keyword evidence="5 8" id="KW-1133">Transmembrane helix</keyword>
<evidence type="ECO:0000313" key="10">
    <source>
        <dbReference type="EMBL" id="PLB51545.1"/>
    </source>
</evidence>
<feature type="transmembrane region" description="Helical" evidence="8">
    <location>
        <begin position="246"/>
        <end position="268"/>
    </location>
</feature>
<dbReference type="GeneID" id="36559048"/>
<evidence type="ECO:0000256" key="6">
    <source>
        <dbReference type="ARBA" id="ARBA00023136"/>
    </source>
</evidence>
<feature type="compositionally biased region" description="Low complexity" evidence="7">
    <location>
        <begin position="935"/>
        <end position="948"/>
    </location>
</feature>
<keyword evidence="4" id="KW-0732">Signal</keyword>
<feature type="compositionally biased region" description="Polar residues" evidence="7">
    <location>
        <begin position="1073"/>
        <end position="1091"/>
    </location>
</feature>
<evidence type="ECO:0000313" key="11">
    <source>
        <dbReference type="Proteomes" id="UP000234275"/>
    </source>
</evidence>
<feature type="compositionally biased region" description="Basic and acidic residues" evidence="7">
    <location>
        <begin position="1115"/>
        <end position="1124"/>
    </location>
</feature>
<dbReference type="Pfam" id="PF14558">
    <property type="entry name" value="TRP_N"/>
    <property type="match status" value="1"/>
</dbReference>
<feature type="transmembrane region" description="Helical" evidence="8">
    <location>
        <begin position="455"/>
        <end position="478"/>
    </location>
</feature>
<reference evidence="10 11" key="1">
    <citation type="submission" date="2016-12" db="EMBL/GenBank/DDBJ databases">
        <title>The genomes of Aspergillus section Nigri reveals drivers in fungal speciation.</title>
        <authorList>
            <consortium name="DOE Joint Genome Institute"/>
            <person name="Vesth T.C."/>
            <person name="Nybo J."/>
            <person name="Theobald S."/>
            <person name="Brandl J."/>
            <person name="Frisvad J.C."/>
            <person name="Nielsen K.F."/>
            <person name="Lyhne E.K."/>
            <person name="Kogle M.E."/>
            <person name="Kuo A."/>
            <person name="Riley R."/>
            <person name="Clum A."/>
            <person name="Nolan M."/>
            <person name="Lipzen A."/>
            <person name="Salamov A."/>
            <person name="Henrissat B."/>
            <person name="Wiebenga A."/>
            <person name="De Vries R.P."/>
            <person name="Grigoriev I.V."/>
            <person name="Mortensen U.H."/>
            <person name="Andersen M.R."/>
            <person name="Baker S.E."/>
        </authorList>
    </citation>
    <scope>NUCLEOTIDE SEQUENCE [LARGE SCALE GENOMIC DNA]</scope>
    <source>
        <strain evidence="10 11">IBT 23096</strain>
    </source>
</reference>
<dbReference type="PANTHER" id="PTHR31145:SF6">
    <property type="entry name" value="INTEGRAL MEMBRANE PROTEIN (AFU_ORTHOLOGUE AFUA_7G01610)"/>
    <property type="match status" value="1"/>
</dbReference>
<dbReference type="GO" id="GO:0055085">
    <property type="term" value="P:transmembrane transport"/>
    <property type="evidence" value="ECO:0007669"/>
    <property type="project" value="TreeGrafter"/>
</dbReference>
<dbReference type="VEuPathDB" id="FungiDB:P170DRAFT_453230"/>
<dbReference type="Proteomes" id="UP000234275">
    <property type="component" value="Unassembled WGS sequence"/>
</dbReference>
<evidence type="ECO:0000256" key="2">
    <source>
        <dbReference type="ARBA" id="ARBA00010642"/>
    </source>
</evidence>
<feature type="region of interest" description="Disordered" evidence="7">
    <location>
        <begin position="899"/>
        <end position="1172"/>
    </location>
</feature>
<feature type="domain" description="ML-like" evidence="9">
    <location>
        <begin position="59"/>
        <end position="242"/>
    </location>
</feature>
<dbReference type="SMART" id="SM01320">
    <property type="entry name" value="TRP_N"/>
    <property type="match status" value="1"/>
</dbReference>
<dbReference type="GO" id="GO:0016020">
    <property type="term" value="C:membrane"/>
    <property type="evidence" value="ECO:0007669"/>
    <property type="project" value="UniProtKB-SubCell"/>
</dbReference>
<evidence type="ECO:0000256" key="8">
    <source>
        <dbReference type="SAM" id="Phobius"/>
    </source>
</evidence>
<evidence type="ECO:0000256" key="5">
    <source>
        <dbReference type="ARBA" id="ARBA00022989"/>
    </source>
</evidence>
<feature type="transmembrane region" description="Helical" evidence="8">
    <location>
        <begin position="600"/>
        <end position="622"/>
    </location>
</feature>
<name>A0A2I2GF86_9EURO</name>
<protein>
    <recommendedName>
        <fullName evidence="9">ML-like domain-containing protein</fullName>
    </recommendedName>
</protein>
<dbReference type="STRING" id="1392250.A0A2I2GF86"/>
<evidence type="ECO:0000256" key="1">
    <source>
        <dbReference type="ARBA" id="ARBA00004141"/>
    </source>
</evidence>
<feature type="region of interest" description="Disordered" evidence="7">
    <location>
        <begin position="1"/>
        <end position="22"/>
    </location>
</feature>
<dbReference type="InterPro" id="IPR032800">
    <property type="entry name" value="TRP_N"/>
</dbReference>
<dbReference type="InterPro" id="IPR010308">
    <property type="entry name" value="TRP_C"/>
</dbReference>
<evidence type="ECO:0000256" key="3">
    <source>
        <dbReference type="ARBA" id="ARBA00022692"/>
    </source>
</evidence>
<proteinExistence type="inferred from homology"/>
<feature type="compositionally biased region" description="Basic and acidic residues" evidence="7">
    <location>
        <begin position="1159"/>
        <end position="1172"/>
    </location>
</feature>
<comment type="caution">
    <text evidence="10">The sequence shown here is derived from an EMBL/GenBank/DDBJ whole genome shotgun (WGS) entry which is preliminary data.</text>
</comment>
<dbReference type="Pfam" id="PF06011">
    <property type="entry name" value="TRP"/>
    <property type="match status" value="1"/>
</dbReference>
<feature type="transmembrane region" description="Helical" evidence="8">
    <location>
        <begin position="537"/>
        <end position="556"/>
    </location>
</feature>
<gene>
    <name evidence="10" type="ORF">P170DRAFT_453230</name>
</gene>
<feature type="compositionally biased region" description="Basic and acidic residues" evidence="7">
    <location>
        <begin position="1"/>
        <end position="10"/>
    </location>
</feature>
<feature type="compositionally biased region" description="Low complexity" evidence="7">
    <location>
        <begin position="1098"/>
        <end position="1108"/>
    </location>
</feature>
<feature type="transmembrane region" description="Helical" evidence="8">
    <location>
        <begin position="45"/>
        <end position="64"/>
    </location>
</feature>
<feature type="region of interest" description="Disordered" evidence="7">
    <location>
        <begin position="720"/>
        <end position="838"/>
    </location>
</feature>
<keyword evidence="11" id="KW-1185">Reference proteome</keyword>
<feature type="transmembrane region" description="Helical" evidence="8">
    <location>
        <begin position="568"/>
        <end position="588"/>
    </location>
</feature>
<evidence type="ECO:0000256" key="7">
    <source>
        <dbReference type="SAM" id="MobiDB-lite"/>
    </source>
</evidence>
<organism evidence="10 11">
    <name type="scientific">Aspergillus steynii IBT 23096</name>
    <dbReference type="NCBI Taxonomy" id="1392250"/>
    <lineage>
        <taxon>Eukaryota</taxon>
        <taxon>Fungi</taxon>
        <taxon>Dikarya</taxon>
        <taxon>Ascomycota</taxon>
        <taxon>Pezizomycotina</taxon>
        <taxon>Eurotiomycetes</taxon>
        <taxon>Eurotiomycetidae</taxon>
        <taxon>Eurotiales</taxon>
        <taxon>Aspergillaceae</taxon>
        <taxon>Aspergillus</taxon>
        <taxon>Aspergillus subgen. Circumdati</taxon>
    </lineage>
</organism>
<feature type="transmembrane region" description="Helical" evidence="8">
    <location>
        <begin position="426"/>
        <end position="449"/>
    </location>
</feature>
<dbReference type="InterPro" id="IPR040241">
    <property type="entry name" value="TRP_Flc/Pkd2-like"/>
</dbReference>
<evidence type="ECO:0000256" key="4">
    <source>
        <dbReference type="ARBA" id="ARBA00022729"/>
    </source>
</evidence>
<dbReference type="PANTHER" id="PTHR31145">
    <property type="entry name" value="INTEGRAL MEMBRANE PROTEIN (AFU_ORTHOLOGUE AFUA_7G01610)"/>
    <property type="match status" value="1"/>
</dbReference>
<feature type="compositionally biased region" description="Polar residues" evidence="7">
    <location>
        <begin position="744"/>
        <end position="763"/>
    </location>
</feature>
<keyword evidence="3 8" id="KW-0812">Transmembrane</keyword>
<sequence length="1172" mass="127019">MGVHDARWHGIPDSSTEASEGDRKWSWSLRSSRRRRPVSLGYGVAWMWMLVVMVLVAPTSAVMLDFENCLGKSVIESSPLQLQFVPLDVAVHFDLTNPLHNLNVTVYGNVSGTADRRTSYPSADDPQWTNPNETVGKILDLDTTNNKYSTLLTSVNVVSFSPYHDASRFCDSVTQGGCPMTPAFNVNASDLSALRAISFQHDMLSSYHFSTLSSTLTIKSGDADATILGCVSVDVTPDLGSSLKSALAYVPLVILILVGVATVTAAIFSPWGTTDPFHWTSNYGRDEDVLRLVTPGFGDCLQYLQFAVLTGALSLNYPGYYQPVVSQVAWSALMFNQSFLDPGKERNPVSDGVYNVNATDGLDRMEHFVGMSSPRDLWPSMMVWLLVIVVIIMLLIQLAFAFRWLHREIASIPEEDLRAKNMPFTVGNVIRIVFNYMFLPLISLSFYQLVIAGKSPAYCVALAVVVILIMVAFSIWTIRLIANTRPKSYLFDDLPTVLLYGPLYNTFCDDAAAYAVVPIFISFARGVAIGALQPSGIAQIVLLAICEVVSLLTLLAFRPFASPTSMNLYHACFTVVRFLTILLSVVFVPSLQVPQVARGWIGYVILLLHALVLVFGFFLNALQTLIEVIARLAGAGGNEGGVTRGGLTKVFGMRQLSRRVPRRDAGTRQSMGSEAAMLAHTDDRLSSQFDGSRPRSLSGSSALLLNRATASDGRASAFYESGSAHGGTHSRANSSGIFAPSTPGGHTTFQGAGYQTTGSNSPKSGPIFAMHPQDPYYRPPRPRRKATEGSMGEKSSRGQRVASYADDDDVIEGPSISGRATPVPAYIPAPKDDLDYDDPRQSQKDYAVREVDFYYRVRGPPLSQSGTRKLKTGPADPTGPVSSATGFFRNLFLGKTKEKGKGFEVVRSSRAPPPGSFPEGEEYHEPYSDEPRDQAAAGAAGAGASAAGAAGGHKRQSSEGEPLYRSSEDDDSEYSEEEHRRPANDAPLSLPQVDAGGAIELPSRLGSRRSSRPPSLVLETPGNPGQRHGSARSIDLGDEHMSQKSLPAVNEVAMGGSRELNEHGEPVFPPNQLHPSSSGTGRLPFSANSSPSRDRNFSIASTTASTSSSRHHAHEGHGQGRVERPSSMGYVAQHRTRDYIHEASPDEPSFTGSAAELVDEPHQHHQHPEGPR</sequence>
<dbReference type="EMBL" id="MSFO01000002">
    <property type="protein sequence ID" value="PLB51545.1"/>
    <property type="molecule type" value="Genomic_DNA"/>
</dbReference>
<feature type="compositionally biased region" description="Basic and acidic residues" evidence="7">
    <location>
        <begin position="1135"/>
        <end position="1144"/>
    </location>
</feature>
<dbReference type="AlphaFoldDB" id="A0A2I2GF86"/>
<evidence type="ECO:0000259" key="9">
    <source>
        <dbReference type="SMART" id="SM01320"/>
    </source>
</evidence>
<feature type="transmembrane region" description="Helical" evidence="8">
    <location>
        <begin position="511"/>
        <end position="531"/>
    </location>
</feature>